<accession>A0A1Y2N8X9</accession>
<dbReference type="PANTHER" id="PTHR47628">
    <property type="match status" value="1"/>
</dbReference>
<comment type="caution">
    <text evidence="4">The sequence shown here is derived from an EMBL/GenBank/DDBJ whole genome shotgun (WGS) entry which is preliminary data.</text>
</comment>
<dbReference type="PANTHER" id="PTHR47628:SF1">
    <property type="entry name" value="ALIPHATIC AMIDASE EXPRESSION-REGULATING PROTEIN"/>
    <property type="match status" value="1"/>
</dbReference>
<dbReference type="RefSeq" id="WP_166665872.1">
    <property type="nucleotide sequence ID" value="NZ_AP018920.1"/>
</dbReference>
<organism evidence="4 5">
    <name type="scientific">Pseudonocardia autotrophica</name>
    <name type="common">Amycolata autotrophica</name>
    <name type="synonym">Nocardia autotrophica</name>
    <dbReference type="NCBI Taxonomy" id="2074"/>
    <lineage>
        <taxon>Bacteria</taxon>
        <taxon>Bacillati</taxon>
        <taxon>Actinomycetota</taxon>
        <taxon>Actinomycetes</taxon>
        <taxon>Pseudonocardiales</taxon>
        <taxon>Pseudonocardiaceae</taxon>
        <taxon>Pseudonocardia</taxon>
    </lineage>
</organism>
<dbReference type="Proteomes" id="UP000194360">
    <property type="component" value="Unassembled WGS sequence"/>
</dbReference>
<keyword evidence="2" id="KW-0732">Signal</keyword>
<dbReference type="Gene3D" id="3.40.50.2300">
    <property type="match status" value="2"/>
</dbReference>
<dbReference type="SUPFAM" id="SSF53822">
    <property type="entry name" value="Periplasmic binding protein-like I"/>
    <property type="match status" value="1"/>
</dbReference>
<dbReference type="AlphaFoldDB" id="A0A1Y2N8X9"/>
<evidence type="ECO:0000256" key="2">
    <source>
        <dbReference type="ARBA" id="ARBA00022729"/>
    </source>
</evidence>
<evidence type="ECO:0000313" key="4">
    <source>
        <dbReference type="EMBL" id="OSY43924.1"/>
    </source>
</evidence>
<dbReference type="InterPro" id="IPR028082">
    <property type="entry name" value="Peripla_BP_I"/>
</dbReference>
<gene>
    <name evidence="4" type="primary">amiC_2</name>
    <name evidence="4" type="ORF">BG845_00044</name>
</gene>
<evidence type="ECO:0000259" key="3">
    <source>
        <dbReference type="Pfam" id="PF13458"/>
    </source>
</evidence>
<keyword evidence="5" id="KW-1185">Reference proteome</keyword>
<reference evidence="4 5" key="1">
    <citation type="submission" date="2016-09" db="EMBL/GenBank/DDBJ databases">
        <title>Pseudonocardia autotrophica DSM535, a candidate organism with high potential of specific P450 cytochromes.</title>
        <authorList>
            <person name="Grumaz C."/>
            <person name="Vainshtein Y."/>
            <person name="Kirstahler P."/>
            <person name="Sohn K."/>
        </authorList>
    </citation>
    <scope>NUCLEOTIDE SEQUENCE [LARGE SCALE GENOMIC DNA]</scope>
    <source>
        <strain evidence="4 5">DSM 535</strain>
    </source>
</reference>
<evidence type="ECO:0000256" key="1">
    <source>
        <dbReference type="ARBA" id="ARBA00010062"/>
    </source>
</evidence>
<sequence length="355" mass="38281">MTDYRCSTEFTVALVIPFAGSEALYGPSCLLCAQLAAEEINSEGGILGRGVRMIVVDGGAGPARVADEVGRLVDAGRVDAVVGWHTSVVRQHLVPRLRGRVPYVFTALYEGGETTPGVFAIGETPEIQLFPALRWMGEEIGVRRWFVVGNDYVWPRRSTELVCRFLRERGAAPLDGAQFVGLGTVDFGPVLQRIESGSGDGVLMLLVGRDAVEFNRQFARRGLEDRCARFSPLMDESMLAQTGARASRDVFTAAGYFESLPTAESLGFGARYVRRFGPEAPVLNAPGESCYDGVRVLAELVGRAGTAEIGPLTEVADRSCHDGPRGTVRVTGARTEQRIYLATADGADYDILASI</sequence>
<dbReference type="EMBL" id="MIGB01000001">
    <property type="protein sequence ID" value="OSY43924.1"/>
    <property type="molecule type" value="Genomic_DNA"/>
</dbReference>
<protein>
    <submittedName>
        <fullName evidence="4">Aliphatic amidase expression-regulating protein</fullName>
    </submittedName>
</protein>
<evidence type="ECO:0000313" key="5">
    <source>
        <dbReference type="Proteomes" id="UP000194360"/>
    </source>
</evidence>
<dbReference type="CDD" id="cd06358">
    <property type="entry name" value="PBP1_NHase"/>
    <property type="match status" value="1"/>
</dbReference>
<feature type="domain" description="Leucine-binding protein" evidence="3">
    <location>
        <begin position="11"/>
        <end position="345"/>
    </location>
</feature>
<comment type="similarity">
    <text evidence="1">Belongs to the leucine-binding protein family.</text>
</comment>
<dbReference type="InterPro" id="IPR028081">
    <property type="entry name" value="Leu-bd"/>
</dbReference>
<name>A0A1Y2N8X9_PSEAH</name>
<dbReference type="STRING" id="2074.BG845_00044"/>
<dbReference type="Pfam" id="PF13458">
    <property type="entry name" value="Peripla_BP_6"/>
    <property type="match status" value="1"/>
</dbReference>
<proteinExistence type="inferred from homology"/>